<gene>
    <name evidence="1" type="ORF">A6X21_07155</name>
</gene>
<organism evidence="1 2">
    <name type="scientific">Planctopirus hydrillae</name>
    <dbReference type="NCBI Taxonomy" id="1841610"/>
    <lineage>
        <taxon>Bacteria</taxon>
        <taxon>Pseudomonadati</taxon>
        <taxon>Planctomycetota</taxon>
        <taxon>Planctomycetia</taxon>
        <taxon>Planctomycetales</taxon>
        <taxon>Planctomycetaceae</taxon>
        <taxon>Planctopirus</taxon>
    </lineage>
</organism>
<protein>
    <submittedName>
        <fullName evidence="1">Uncharacterized protein</fullName>
    </submittedName>
</protein>
<dbReference type="AlphaFoldDB" id="A0A1C3E9E6"/>
<proteinExistence type="predicted"/>
<keyword evidence="2" id="KW-1185">Reference proteome</keyword>
<evidence type="ECO:0000313" key="1">
    <source>
        <dbReference type="EMBL" id="ODA29841.1"/>
    </source>
</evidence>
<comment type="caution">
    <text evidence="1">The sequence shown here is derived from an EMBL/GenBank/DDBJ whole genome shotgun (WGS) entry which is preliminary data.</text>
</comment>
<dbReference type="Proteomes" id="UP000094828">
    <property type="component" value="Unassembled WGS sequence"/>
</dbReference>
<name>A0A1C3E9E6_9PLAN</name>
<reference evidence="1 2" key="1">
    <citation type="submission" date="2016-05" db="EMBL/GenBank/DDBJ databases">
        <title>Genomic and physiological characterization of Planctopirus sp. isolated from fresh water lake.</title>
        <authorList>
            <person name="Subhash Y."/>
            <person name="Ramana C."/>
        </authorList>
    </citation>
    <scope>NUCLEOTIDE SEQUENCE [LARGE SCALE GENOMIC DNA]</scope>
    <source>
        <strain evidence="1 2">JC280</strain>
    </source>
</reference>
<accession>A0A1C3E9E6</accession>
<sequence>MRGEEGAILQLGNDLIMEVLLATVLNVRSNYPSDKWEEHTYFLNRSWLHPAISIRKYYRFVRWLL</sequence>
<evidence type="ECO:0000313" key="2">
    <source>
        <dbReference type="Proteomes" id="UP000094828"/>
    </source>
</evidence>
<dbReference type="EMBL" id="LYDR01000119">
    <property type="protein sequence ID" value="ODA29841.1"/>
    <property type="molecule type" value="Genomic_DNA"/>
</dbReference>